<sequence length="726" mass="81408">MALCNSKSPTHFQIQQSQPFFFLNFLRPITIFFLILLFPFANSVSFNFTSFNPNDQRIFYQGDAIAAGGVIMLTISENQQGSTRYQSIGRATYAQAIHLWDSETGNLTDFNTQFSFNINLVNLSSYGGYGGDGLAFFLSPFNVTIPNNSSGGYLGLFDGSLAFNHTNNQIVAVEFDTYGDTWDPSPHHVGIDINSIVSETNVTWNTSMQNGTTANAWVNYNSTTTTLSVYLTYAENPVFQGNYTLSYVVNLTKVLPEWVSVGFSAATGASIEIHNIVSWTFNSSLGGSYNSSGTGHKTSPRLVVGLAVIIGTLSSGVLGLFWFMKWKKVNSRGNKDMGVDASTDDDDDFEKGTGPRRFTFCELSHATNNFFEGGKLGQGGFGGVYKGVLSPTQQEIAVKRISKGSKQGKKEYKSEVKIISRLRHRNLVQLFGWCHEQGEFLLIYEFMPNGSLDTHLFGGKSKLTWTVRYKIALGLASALLYLHEEWEQCVIHRDIKSSNIMLDSNYNARLGDFGLAMLVDHELGLETTVLAGTMAYLAPECVITGKASKKSDVYSFGVVALEIACGRKPILELNKDLGRHERLSEWVWSLYEKGQLFEAVDKNLTMDYDEHQLERLMLYGQELWIGGISSGHVHPQYVAELAPWWFGNRFRNLEKHIWEVCFFAILWSIWLTRNDYIFNGATTQASEVVDLVKTRVAMWMKPKFDIKIYTVEDFKGFLDGIRKVKV</sequence>
<accession>A0ACC0MIW1</accession>
<evidence type="ECO:0000313" key="1">
    <source>
        <dbReference type="EMBL" id="KAI8540905.1"/>
    </source>
</evidence>
<evidence type="ECO:0000313" key="2">
    <source>
        <dbReference type="Proteomes" id="UP001062846"/>
    </source>
</evidence>
<reference evidence="1" key="1">
    <citation type="submission" date="2022-02" db="EMBL/GenBank/DDBJ databases">
        <title>Plant Genome Project.</title>
        <authorList>
            <person name="Zhang R.-G."/>
        </authorList>
    </citation>
    <scope>NUCLEOTIDE SEQUENCE</scope>
    <source>
        <strain evidence="1">AT1</strain>
    </source>
</reference>
<organism evidence="1 2">
    <name type="scientific">Rhododendron molle</name>
    <name type="common">Chinese azalea</name>
    <name type="synonym">Azalea mollis</name>
    <dbReference type="NCBI Taxonomy" id="49168"/>
    <lineage>
        <taxon>Eukaryota</taxon>
        <taxon>Viridiplantae</taxon>
        <taxon>Streptophyta</taxon>
        <taxon>Embryophyta</taxon>
        <taxon>Tracheophyta</taxon>
        <taxon>Spermatophyta</taxon>
        <taxon>Magnoliopsida</taxon>
        <taxon>eudicotyledons</taxon>
        <taxon>Gunneridae</taxon>
        <taxon>Pentapetalae</taxon>
        <taxon>asterids</taxon>
        <taxon>Ericales</taxon>
        <taxon>Ericaceae</taxon>
        <taxon>Ericoideae</taxon>
        <taxon>Rhodoreae</taxon>
        <taxon>Rhododendron</taxon>
    </lineage>
</organism>
<comment type="caution">
    <text evidence="1">The sequence shown here is derived from an EMBL/GenBank/DDBJ whole genome shotgun (WGS) entry which is preliminary data.</text>
</comment>
<dbReference type="EMBL" id="CM046395">
    <property type="protein sequence ID" value="KAI8540905.1"/>
    <property type="molecule type" value="Genomic_DNA"/>
</dbReference>
<protein>
    <submittedName>
        <fullName evidence="1">Uncharacterized protein</fullName>
    </submittedName>
</protein>
<name>A0ACC0MIW1_RHOML</name>
<keyword evidence="2" id="KW-1185">Reference proteome</keyword>
<dbReference type="Proteomes" id="UP001062846">
    <property type="component" value="Chromosome 8"/>
</dbReference>
<proteinExistence type="predicted"/>
<gene>
    <name evidence="1" type="ORF">RHMOL_Rhmol08G0021700</name>
</gene>